<feature type="transmembrane region" description="Helical" evidence="1">
    <location>
        <begin position="6"/>
        <end position="31"/>
    </location>
</feature>
<name>A0A4P6JZK0_KTERU</name>
<dbReference type="AlphaFoldDB" id="A0A4P6JZK0"/>
<protein>
    <submittedName>
        <fullName evidence="2">Uncharacterized protein</fullName>
    </submittedName>
</protein>
<proteinExistence type="predicted"/>
<evidence type="ECO:0000313" key="3">
    <source>
        <dbReference type="Proteomes" id="UP000290365"/>
    </source>
</evidence>
<dbReference type="Proteomes" id="UP000290365">
    <property type="component" value="Chromosome"/>
</dbReference>
<dbReference type="EMBL" id="CP035758">
    <property type="protein sequence ID" value="QBD80922.1"/>
    <property type="molecule type" value="Genomic_DNA"/>
</dbReference>
<keyword evidence="1" id="KW-0812">Transmembrane</keyword>
<dbReference type="RefSeq" id="WP_129891984.1">
    <property type="nucleotide sequence ID" value="NZ_CP035758.1"/>
</dbReference>
<gene>
    <name evidence="2" type="ORF">EPA93_35120</name>
</gene>
<keyword evidence="1" id="KW-0472">Membrane</keyword>
<dbReference type="OrthoDB" id="160822at2"/>
<evidence type="ECO:0000256" key="1">
    <source>
        <dbReference type="SAM" id="Phobius"/>
    </source>
</evidence>
<reference evidence="2 3" key="1">
    <citation type="submission" date="2019-01" db="EMBL/GenBank/DDBJ databases">
        <title>Ktedonosporobacter rubrisoli SCAWS-G2.</title>
        <authorList>
            <person name="Huang Y."/>
            <person name="Yan B."/>
        </authorList>
    </citation>
    <scope>NUCLEOTIDE SEQUENCE [LARGE SCALE GENOMIC DNA]</scope>
    <source>
        <strain evidence="2 3">SCAWS-G2</strain>
    </source>
</reference>
<keyword evidence="1" id="KW-1133">Transmembrane helix</keyword>
<dbReference type="KEGG" id="kbs:EPA93_35120"/>
<accession>A0A4P6JZK0</accession>
<organism evidence="2 3">
    <name type="scientific">Ktedonosporobacter rubrisoli</name>
    <dbReference type="NCBI Taxonomy" id="2509675"/>
    <lineage>
        <taxon>Bacteria</taxon>
        <taxon>Bacillati</taxon>
        <taxon>Chloroflexota</taxon>
        <taxon>Ktedonobacteria</taxon>
        <taxon>Ktedonobacterales</taxon>
        <taxon>Ktedonosporobacteraceae</taxon>
        <taxon>Ktedonosporobacter</taxon>
    </lineage>
</organism>
<keyword evidence="3" id="KW-1185">Reference proteome</keyword>
<sequence>MVPHIVAIPVATFLWVLLILTLIGGVTAWLARVPVYASGSGIVLAQQRRSAQRDSLAVVFFSPEQAVNLRTGLSVQARVISMDQAVTGKIVEIEPGLVSPYMACQHYRLIDGTCMIDKPSILVLINLGSTVPVAQYAGSALTIRTQVGSQRVLALLPGMGSLIGEQ</sequence>
<evidence type="ECO:0000313" key="2">
    <source>
        <dbReference type="EMBL" id="QBD80922.1"/>
    </source>
</evidence>